<keyword evidence="11" id="KW-1185">Reference proteome</keyword>
<reference evidence="10" key="1">
    <citation type="submission" date="2021-11" db="EMBL/GenBank/DDBJ databases">
        <authorList>
            <consortium name="Genoscope - CEA"/>
            <person name="William W."/>
        </authorList>
    </citation>
    <scope>NUCLEOTIDE SEQUENCE</scope>
</reference>
<dbReference type="GO" id="GO:0016020">
    <property type="term" value="C:membrane"/>
    <property type="evidence" value="ECO:0007669"/>
    <property type="project" value="UniProtKB-SubCell"/>
</dbReference>
<evidence type="ECO:0000256" key="4">
    <source>
        <dbReference type="ARBA" id="ARBA00022801"/>
    </source>
</evidence>
<keyword evidence="3 7" id="KW-0812">Transmembrane</keyword>
<evidence type="ECO:0000256" key="5">
    <source>
        <dbReference type="ARBA" id="ARBA00022989"/>
    </source>
</evidence>
<evidence type="ECO:0000259" key="9">
    <source>
        <dbReference type="Pfam" id="PF01694"/>
    </source>
</evidence>
<keyword evidence="4" id="KW-0378">Hydrolase</keyword>
<feature type="transmembrane region" description="Helical" evidence="7">
    <location>
        <begin position="215"/>
        <end position="234"/>
    </location>
</feature>
<dbReference type="InterPro" id="IPR050925">
    <property type="entry name" value="Rhomboid_protease_S54"/>
</dbReference>
<feature type="signal peptide" evidence="8">
    <location>
        <begin position="1"/>
        <end position="20"/>
    </location>
</feature>
<accession>A0A8J2SXZ8</accession>
<feature type="transmembrane region" description="Helical" evidence="7">
    <location>
        <begin position="86"/>
        <end position="103"/>
    </location>
</feature>
<dbReference type="SUPFAM" id="SSF144091">
    <property type="entry name" value="Rhomboid-like"/>
    <property type="match status" value="1"/>
</dbReference>
<evidence type="ECO:0000313" key="11">
    <source>
        <dbReference type="Proteomes" id="UP000789595"/>
    </source>
</evidence>
<dbReference type="InterPro" id="IPR035952">
    <property type="entry name" value="Rhomboid-like_sf"/>
</dbReference>
<dbReference type="GO" id="GO:0006465">
    <property type="term" value="P:signal peptide processing"/>
    <property type="evidence" value="ECO:0007669"/>
    <property type="project" value="TreeGrafter"/>
</dbReference>
<evidence type="ECO:0000256" key="6">
    <source>
        <dbReference type="ARBA" id="ARBA00023136"/>
    </source>
</evidence>
<comment type="similarity">
    <text evidence="2">Belongs to the peptidase S54 family.</text>
</comment>
<dbReference type="Pfam" id="PF01694">
    <property type="entry name" value="Rhomboid"/>
    <property type="match status" value="1"/>
</dbReference>
<feature type="chain" id="PRO_5035272367" description="Peptidase S54 rhomboid domain-containing protein" evidence="8">
    <location>
        <begin position="21"/>
        <end position="266"/>
    </location>
</feature>
<comment type="caution">
    <text evidence="10">The sequence shown here is derived from an EMBL/GenBank/DDBJ whole genome shotgun (WGS) entry which is preliminary data.</text>
</comment>
<dbReference type="Gene3D" id="1.20.1540.10">
    <property type="entry name" value="Rhomboid-like"/>
    <property type="match status" value="1"/>
</dbReference>
<evidence type="ECO:0000313" key="10">
    <source>
        <dbReference type="EMBL" id="CAH0376987.1"/>
    </source>
</evidence>
<evidence type="ECO:0000256" key="7">
    <source>
        <dbReference type="SAM" id="Phobius"/>
    </source>
</evidence>
<dbReference type="OrthoDB" id="418595at2759"/>
<dbReference type="AlphaFoldDB" id="A0A8J2SXZ8"/>
<dbReference type="Proteomes" id="UP000789595">
    <property type="component" value="Unassembled WGS sequence"/>
</dbReference>
<feature type="transmembrane region" description="Helical" evidence="7">
    <location>
        <begin position="163"/>
        <end position="183"/>
    </location>
</feature>
<keyword evidence="8" id="KW-0732">Signal</keyword>
<proteinExistence type="inferred from homology"/>
<keyword evidence="6 7" id="KW-0472">Membrane</keyword>
<keyword evidence="5 7" id="KW-1133">Transmembrane helix</keyword>
<dbReference type="InterPro" id="IPR022764">
    <property type="entry name" value="Peptidase_S54_rhomboid_dom"/>
</dbReference>
<feature type="domain" description="Peptidase S54 rhomboid" evidence="9">
    <location>
        <begin position="122"/>
        <end position="259"/>
    </location>
</feature>
<feature type="transmembrane region" description="Helical" evidence="7">
    <location>
        <begin position="123"/>
        <end position="142"/>
    </location>
</feature>
<evidence type="ECO:0000256" key="8">
    <source>
        <dbReference type="SAM" id="SignalP"/>
    </source>
</evidence>
<dbReference type="PANTHER" id="PTHR43731">
    <property type="entry name" value="RHOMBOID PROTEASE"/>
    <property type="match status" value="1"/>
</dbReference>
<organism evidence="10 11">
    <name type="scientific">Pelagomonas calceolata</name>
    <dbReference type="NCBI Taxonomy" id="35677"/>
    <lineage>
        <taxon>Eukaryota</taxon>
        <taxon>Sar</taxon>
        <taxon>Stramenopiles</taxon>
        <taxon>Ochrophyta</taxon>
        <taxon>Pelagophyceae</taxon>
        <taxon>Pelagomonadales</taxon>
        <taxon>Pelagomonadaceae</taxon>
        <taxon>Pelagomonas</taxon>
    </lineage>
</organism>
<dbReference type="PANTHER" id="PTHR43731:SF14">
    <property type="entry name" value="PRESENILIN-ASSOCIATED RHOMBOID-LIKE PROTEIN, MITOCHONDRIAL"/>
    <property type="match status" value="1"/>
</dbReference>
<sequence>MLCALVATAAVMVQCVPSLAELKDHRARADGLWLSPTVEWHASLGIASVAKCDVVHVGAFGRWIAPADLVPKQLRPRLEAIAADDAQLLLAIVAAVFIAHVLRPGWLFLRHFAASAEALRAGRYWSLVLAAFAHDDLMHVGFNFMALSRAAPALQGRLKHDRTTFWCFVLLAAVASSLASVFGRSTTGYTETKGASGIVFAMMAHAAATNPAAPMFVYGMEMPAATALVAMLAIDVLVRSSRGIDYACHAGGALFGLAFYEYYKLY</sequence>
<dbReference type="GO" id="GO:0004252">
    <property type="term" value="F:serine-type endopeptidase activity"/>
    <property type="evidence" value="ECO:0007669"/>
    <property type="project" value="InterPro"/>
</dbReference>
<evidence type="ECO:0000256" key="2">
    <source>
        <dbReference type="ARBA" id="ARBA00009045"/>
    </source>
</evidence>
<name>A0A8J2SXZ8_9STRA</name>
<gene>
    <name evidence="10" type="ORF">PECAL_5P15670</name>
</gene>
<evidence type="ECO:0000256" key="1">
    <source>
        <dbReference type="ARBA" id="ARBA00004141"/>
    </source>
</evidence>
<protein>
    <recommendedName>
        <fullName evidence="9">Peptidase S54 rhomboid domain-containing protein</fullName>
    </recommendedName>
</protein>
<comment type="subcellular location">
    <subcellularLocation>
        <location evidence="1">Membrane</location>
        <topology evidence="1">Multi-pass membrane protein</topology>
    </subcellularLocation>
</comment>
<evidence type="ECO:0000256" key="3">
    <source>
        <dbReference type="ARBA" id="ARBA00022692"/>
    </source>
</evidence>
<dbReference type="EMBL" id="CAKKNE010000005">
    <property type="protein sequence ID" value="CAH0376987.1"/>
    <property type="molecule type" value="Genomic_DNA"/>
</dbReference>
<feature type="transmembrane region" description="Helical" evidence="7">
    <location>
        <begin position="246"/>
        <end position="263"/>
    </location>
</feature>